<dbReference type="CDD" id="cd00609">
    <property type="entry name" value="AAT_like"/>
    <property type="match status" value="1"/>
</dbReference>
<accession>A0A9Y1BPE5</accession>
<dbReference type="Proteomes" id="UP001200513">
    <property type="component" value="Chromosome"/>
</dbReference>
<keyword evidence="5" id="KW-0028">Amino-acid biosynthesis</keyword>
<evidence type="ECO:0000256" key="6">
    <source>
        <dbReference type="ARBA" id="ARBA00022679"/>
    </source>
</evidence>
<comment type="catalytic activity">
    <reaction evidence="9">
        <text>L-histidinol phosphate + 2-oxoglutarate = 3-(imidazol-4-yl)-2-oxopropyl phosphate + L-glutamate</text>
        <dbReference type="Rhea" id="RHEA:23744"/>
        <dbReference type="ChEBI" id="CHEBI:16810"/>
        <dbReference type="ChEBI" id="CHEBI:29985"/>
        <dbReference type="ChEBI" id="CHEBI:57766"/>
        <dbReference type="ChEBI" id="CHEBI:57980"/>
        <dbReference type="EC" id="2.6.1.9"/>
    </reaction>
</comment>
<dbReference type="Gene3D" id="3.40.640.10">
    <property type="entry name" value="Type I PLP-dependent aspartate aminotransferase-like (Major domain)"/>
    <property type="match status" value="1"/>
</dbReference>
<keyword evidence="6" id="KW-0808">Transferase</keyword>
<dbReference type="EC" id="2.6.1.9" evidence="3"/>
<evidence type="ECO:0000259" key="10">
    <source>
        <dbReference type="Pfam" id="PF00155"/>
    </source>
</evidence>
<evidence type="ECO:0000256" key="1">
    <source>
        <dbReference type="ARBA" id="ARBA00005011"/>
    </source>
</evidence>
<dbReference type="Pfam" id="PF00155">
    <property type="entry name" value="Aminotran_1_2"/>
    <property type="match status" value="1"/>
</dbReference>
<dbReference type="InterPro" id="IPR015424">
    <property type="entry name" value="PyrdxlP-dep_Trfase"/>
</dbReference>
<name>A0A9Y1BPE5_9ARCH</name>
<dbReference type="SUPFAM" id="SSF53383">
    <property type="entry name" value="PLP-dependent transferases"/>
    <property type="match status" value="1"/>
</dbReference>
<dbReference type="EMBL" id="CP084167">
    <property type="protein sequence ID" value="UJG42753.1"/>
    <property type="molecule type" value="Genomic_DNA"/>
</dbReference>
<dbReference type="GO" id="GO:0000105">
    <property type="term" value="P:L-histidine biosynthetic process"/>
    <property type="evidence" value="ECO:0007669"/>
    <property type="project" value="UniProtKB-KW"/>
</dbReference>
<evidence type="ECO:0000256" key="3">
    <source>
        <dbReference type="ARBA" id="ARBA00012748"/>
    </source>
</evidence>
<evidence type="ECO:0000256" key="4">
    <source>
        <dbReference type="ARBA" id="ARBA00022576"/>
    </source>
</evidence>
<gene>
    <name evidence="11" type="ORF">K9W46_10235</name>
</gene>
<dbReference type="InterPro" id="IPR015422">
    <property type="entry name" value="PyrdxlP-dep_Trfase_small"/>
</dbReference>
<organism evidence="11">
    <name type="scientific">Candidatus Heimdallarchaeum endolithica</name>
    <dbReference type="NCBI Taxonomy" id="2876572"/>
    <lineage>
        <taxon>Archaea</taxon>
        <taxon>Promethearchaeati</taxon>
        <taxon>Candidatus Heimdallarchaeota</taxon>
        <taxon>Candidatus Heimdallarchaeia (ex Rinke et al. 2021) (nom. nud.)</taxon>
        <taxon>Candidatus Heimdallarchaeales</taxon>
        <taxon>Candidatus Heimdallarchaeaceae</taxon>
        <taxon>Candidatus Heimdallarchaeum</taxon>
    </lineage>
</organism>
<protein>
    <recommendedName>
        <fullName evidence="3">histidinol-phosphate transaminase</fullName>
        <ecNumber evidence="3">2.6.1.9</ecNumber>
    </recommendedName>
</protein>
<evidence type="ECO:0000256" key="8">
    <source>
        <dbReference type="ARBA" id="ARBA00023102"/>
    </source>
</evidence>
<keyword evidence="8" id="KW-0368">Histidine biosynthesis</keyword>
<dbReference type="AlphaFoldDB" id="A0A9Y1BPE5"/>
<evidence type="ECO:0000256" key="5">
    <source>
        <dbReference type="ARBA" id="ARBA00022605"/>
    </source>
</evidence>
<keyword evidence="7" id="KW-0663">Pyridoxal phosphate</keyword>
<dbReference type="GO" id="GO:0030170">
    <property type="term" value="F:pyridoxal phosphate binding"/>
    <property type="evidence" value="ECO:0007669"/>
    <property type="project" value="InterPro"/>
</dbReference>
<evidence type="ECO:0000256" key="7">
    <source>
        <dbReference type="ARBA" id="ARBA00022898"/>
    </source>
</evidence>
<comment type="similarity">
    <text evidence="2">Belongs to the class-II pyridoxal-phosphate-dependent aminotransferase family. Histidinol-phosphate aminotransferase subfamily.</text>
</comment>
<sequence length="371" mass="43124">MKDNISSTLYGISRLMKKKQIASKYNIPLDQIIDLSAGDNLFIPPKLIRNLAINEIKRVDPRDRYPIDYSSFIEEISRFTNVAKKCIYPGISHITLIEKLLRFYTEQRDKVIVLNPEKDIFSRIIKKLMLKQIPVYLFDDYKLNTDDIIEKASSEQAKAILISSPHYPTGNQFSEDRMLSMINELNIPIIVDESYVEFGKYSLTNIVSNYNNLHVIRNFSKAWGIGAFSLAYLVANENVITKMKQVYMVEEIPPIHILVAINIFRNPYKFVELIQLFLQERKRVYEYLKLLNGVKVFKTDSNFIFMQFEHNTQPIFEYLCSKGILVQNFDKLLDFKNKEKSLLVTLGTNTINDKFIINLVEVLEAISQSST</sequence>
<feature type="domain" description="Aminotransferase class I/classII large" evidence="10">
    <location>
        <begin position="31"/>
        <end position="328"/>
    </location>
</feature>
<dbReference type="PANTHER" id="PTHR43643:SF6">
    <property type="entry name" value="HISTIDINOL-PHOSPHATE AMINOTRANSFERASE"/>
    <property type="match status" value="1"/>
</dbReference>
<proteinExistence type="inferred from homology"/>
<dbReference type="InterPro" id="IPR015421">
    <property type="entry name" value="PyrdxlP-dep_Trfase_major"/>
</dbReference>
<evidence type="ECO:0000256" key="2">
    <source>
        <dbReference type="ARBA" id="ARBA00007970"/>
    </source>
</evidence>
<dbReference type="Gene3D" id="3.90.1150.10">
    <property type="entry name" value="Aspartate Aminotransferase, domain 1"/>
    <property type="match status" value="1"/>
</dbReference>
<dbReference type="PANTHER" id="PTHR43643">
    <property type="entry name" value="HISTIDINOL-PHOSPHATE AMINOTRANSFERASE 2"/>
    <property type="match status" value="1"/>
</dbReference>
<dbReference type="InterPro" id="IPR004839">
    <property type="entry name" value="Aminotransferase_I/II_large"/>
</dbReference>
<dbReference type="InterPro" id="IPR050106">
    <property type="entry name" value="HistidinolP_aminotransfase"/>
</dbReference>
<keyword evidence="4 11" id="KW-0032">Aminotransferase</keyword>
<evidence type="ECO:0000256" key="9">
    <source>
        <dbReference type="ARBA" id="ARBA00047481"/>
    </source>
</evidence>
<comment type="pathway">
    <text evidence="1">Amino-acid biosynthesis; L-histidine biosynthesis; L-histidine from 5-phospho-alpha-D-ribose 1-diphosphate: step 7/9.</text>
</comment>
<dbReference type="GO" id="GO:0004400">
    <property type="term" value="F:histidinol-phosphate transaminase activity"/>
    <property type="evidence" value="ECO:0007669"/>
    <property type="project" value="UniProtKB-EC"/>
</dbReference>
<evidence type="ECO:0000313" key="11">
    <source>
        <dbReference type="EMBL" id="UJG42753.1"/>
    </source>
</evidence>
<reference evidence="11" key="1">
    <citation type="journal article" date="2022" name="Nat. Microbiol.">
        <title>Unique mobile elements and scalable gene flow at the prokaryote-eukaryote boundary revealed by circularized Asgard archaea genomes.</title>
        <authorList>
            <person name="Wu F."/>
            <person name="Speth D.R."/>
            <person name="Philosof A."/>
            <person name="Cremiere A."/>
            <person name="Narayanan A."/>
            <person name="Barco R.A."/>
            <person name="Connon S.A."/>
            <person name="Amend J.P."/>
            <person name="Antoshechkin I.A."/>
            <person name="Orphan V.J."/>
        </authorList>
    </citation>
    <scope>NUCLEOTIDE SEQUENCE</scope>
    <source>
        <strain evidence="11">PR6</strain>
    </source>
</reference>